<feature type="region of interest" description="Disordered" evidence="1">
    <location>
        <begin position="174"/>
        <end position="193"/>
    </location>
</feature>
<keyword evidence="4" id="KW-1185">Reference proteome</keyword>
<dbReference type="EMBL" id="VYYT01000122">
    <property type="protein sequence ID" value="KAK2766561.1"/>
    <property type="molecule type" value="Genomic_DNA"/>
</dbReference>
<comment type="caution">
    <text evidence="3">The sequence shown here is derived from an EMBL/GenBank/DDBJ whole genome shotgun (WGS) entry which is preliminary data.</text>
</comment>
<reference evidence="3" key="1">
    <citation type="submission" date="2023-02" db="EMBL/GenBank/DDBJ databases">
        <title>Colletotrichum kahawae CIFC_Que2 genome sequencing and assembly.</title>
        <authorList>
            <person name="Baroncelli R."/>
        </authorList>
    </citation>
    <scope>NUCLEOTIDE SEQUENCE</scope>
    <source>
        <strain evidence="3">CIFC_Que2</strain>
    </source>
</reference>
<evidence type="ECO:0000313" key="4">
    <source>
        <dbReference type="Proteomes" id="UP001281614"/>
    </source>
</evidence>
<protein>
    <submittedName>
        <fullName evidence="3">Uncharacterized protein</fullName>
    </submittedName>
</protein>
<accession>A0AAD9YG82</accession>
<evidence type="ECO:0000256" key="2">
    <source>
        <dbReference type="SAM" id="Phobius"/>
    </source>
</evidence>
<sequence>MPPSARQKRPLEETTEILAGKIIFVPPKNRTTARLKPNLERTGYNHPGVVISSRPDGFGRVKIAMLTSFKDTPIAYVLDREEDYAHYLPIDDALHPTKSIRRLHRRPECPPLRKKSYVYIGDTHTIPYKALEPYTNSSRRSKGMWLCEESVRILQLEFGESLEEDDEGVICTDTSDGESDLEDESQVEEQGNGGYIGVELGPAPLVPSANLQLNLVPGPSAVSILGSDGSSSNPLSPTERSLSISRLSSSSSSSSEFPPCLDEYTTYHQPQHAVSPPLPTEGNCAAKQSPTPQGRLVAYSYPLLIIITMIAFGPQLVRDSSA</sequence>
<keyword evidence="2" id="KW-0812">Transmembrane</keyword>
<feature type="region of interest" description="Disordered" evidence="1">
    <location>
        <begin position="226"/>
        <end position="291"/>
    </location>
</feature>
<evidence type="ECO:0000256" key="1">
    <source>
        <dbReference type="SAM" id="MobiDB-lite"/>
    </source>
</evidence>
<gene>
    <name evidence="3" type="ORF">CKAH01_15439</name>
</gene>
<dbReference type="PANTHER" id="PTHR37048:SF2">
    <property type="entry name" value="QUESTIONABLE PROTEIN"/>
    <property type="match status" value="1"/>
</dbReference>
<dbReference type="Proteomes" id="UP001281614">
    <property type="component" value="Unassembled WGS sequence"/>
</dbReference>
<dbReference type="AlphaFoldDB" id="A0AAD9YG82"/>
<name>A0AAD9YG82_COLKA</name>
<dbReference type="PANTHER" id="PTHR37048">
    <property type="entry name" value="QUESTIONABLE PROTEIN"/>
    <property type="match status" value="1"/>
</dbReference>
<feature type="transmembrane region" description="Helical" evidence="2">
    <location>
        <begin position="296"/>
        <end position="317"/>
    </location>
</feature>
<feature type="compositionally biased region" description="Acidic residues" evidence="1">
    <location>
        <begin position="175"/>
        <end position="187"/>
    </location>
</feature>
<keyword evidence="2" id="KW-0472">Membrane</keyword>
<organism evidence="3 4">
    <name type="scientific">Colletotrichum kahawae</name>
    <name type="common">Coffee berry disease fungus</name>
    <dbReference type="NCBI Taxonomy" id="34407"/>
    <lineage>
        <taxon>Eukaryota</taxon>
        <taxon>Fungi</taxon>
        <taxon>Dikarya</taxon>
        <taxon>Ascomycota</taxon>
        <taxon>Pezizomycotina</taxon>
        <taxon>Sordariomycetes</taxon>
        <taxon>Hypocreomycetidae</taxon>
        <taxon>Glomerellales</taxon>
        <taxon>Glomerellaceae</taxon>
        <taxon>Colletotrichum</taxon>
        <taxon>Colletotrichum gloeosporioides species complex</taxon>
    </lineage>
</organism>
<keyword evidence="2" id="KW-1133">Transmembrane helix</keyword>
<feature type="compositionally biased region" description="Low complexity" evidence="1">
    <location>
        <begin position="240"/>
        <end position="255"/>
    </location>
</feature>
<proteinExistence type="predicted"/>
<feature type="compositionally biased region" description="Polar residues" evidence="1">
    <location>
        <begin position="228"/>
        <end position="239"/>
    </location>
</feature>
<evidence type="ECO:0000313" key="3">
    <source>
        <dbReference type="EMBL" id="KAK2766561.1"/>
    </source>
</evidence>